<dbReference type="Pfam" id="PF00205">
    <property type="entry name" value="TPP_enzyme_M"/>
    <property type="match status" value="1"/>
</dbReference>
<dbReference type="GO" id="GO:0030976">
    <property type="term" value="F:thiamine pyrophosphate binding"/>
    <property type="evidence" value="ECO:0007669"/>
    <property type="project" value="InterPro"/>
</dbReference>
<proteinExistence type="inferred from homology"/>
<evidence type="ECO:0000256" key="2">
    <source>
        <dbReference type="ARBA" id="ARBA00007812"/>
    </source>
</evidence>
<feature type="domain" description="Thiamine pyrophosphate enzyme N-terminal TPP-binding" evidence="7">
    <location>
        <begin position="9"/>
        <end position="121"/>
    </location>
</feature>
<dbReference type="InterPro" id="IPR011766">
    <property type="entry name" value="TPP_enzyme_TPP-bd"/>
</dbReference>
<evidence type="ECO:0008006" key="10">
    <source>
        <dbReference type="Google" id="ProtNLM"/>
    </source>
</evidence>
<protein>
    <recommendedName>
        <fullName evidence="10">Acetolactate synthase</fullName>
    </recommendedName>
</protein>
<dbReference type="InterPro" id="IPR029061">
    <property type="entry name" value="THDP-binding"/>
</dbReference>
<organism evidence="8 9">
    <name type="scientific">Planosporangium mesophilum</name>
    <dbReference type="NCBI Taxonomy" id="689768"/>
    <lineage>
        <taxon>Bacteria</taxon>
        <taxon>Bacillati</taxon>
        <taxon>Actinomycetota</taxon>
        <taxon>Actinomycetes</taxon>
        <taxon>Micromonosporales</taxon>
        <taxon>Micromonosporaceae</taxon>
        <taxon>Planosporangium</taxon>
    </lineage>
</organism>
<name>A0A8J3T7Z8_9ACTN</name>
<keyword evidence="3 4" id="KW-0786">Thiamine pyrophosphate</keyword>
<dbReference type="PANTHER" id="PTHR18968:SF166">
    <property type="entry name" value="2-HYDROXYACYL-COA LYASE 2"/>
    <property type="match status" value="1"/>
</dbReference>
<dbReference type="GO" id="GO:0050660">
    <property type="term" value="F:flavin adenine dinucleotide binding"/>
    <property type="evidence" value="ECO:0007669"/>
    <property type="project" value="TreeGrafter"/>
</dbReference>
<dbReference type="SUPFAM" id="SSF52518">
    <property type="entry name" value="Thiamin diphosphate-binding fold (THDP-binding)"/>
    <property type="match status" value="2"/>
</dbReference>
<dbReference type="Pfam" id="PF02775">
    <property type="entry name" value="TPP_enzyme_C"/>
    <property type="match status" value="1"/>
</dbReference>
<dbReference type="GO" id="GO:0009097">
    <property type="term" value="P:isoleucine biosynthetic process"/>
    <property type="evidence" value="ECO:0007669"/>
    <property type="project" value="TreeGrafter"/>
</dbReference>
<feature type="domain" description="Thiamine pyrophosphate enzyme central" evidence="5">
    <location>
        <begin position="192"/>
        <end position="317"/>
    </location>
</feature>
<comment type="caution">
    <text evidence="8">The sequence shown here is derived from an EMBL/GenBank/DDBJ whole genome shotgun (WGS) entry which is preliminary data.</text>
</comment>
<sequence length="540" mass="56699">MTEQFEGHGGDLALAALKAFGVTEMFTLSGGHVFPLYDAAQRAEVRLLDVRHEQSAVFAAEAVAKLQRRASLAVLTAGPGVTNGVSGLTSAYFNASPVVVMGGRAPQFRWGSGSLQEMDHLPLVRPVTKHAETVFATEDIAAKVHEAATIALTAHRGPVFLDFPIEAIFSQAEVTLPGAADVPVIEPDPDEVAKAAALLAGAQKPVIIAGSDVYAGNAVAALREAAEALNVPVFTNGMGRGSLPPEHPLAFAKARRPALSGADVVCVIGTPLDFRLGFGEFGDARVVHIVDAPTQRASHVSTAVSPAGDLRLILTALADFAGTRADHADWVATLRSAENAAKAKEADALEADTDPIKPSRVYGELRKVLDRDAVTIGDGGDFVSYAGKYLEPSQPGTWLDPGPYGCLGTGMGYAMGARVTYPDRQICVLMGDGAAGFSLMDVESLVRQNLPVVIVVGNNGIWGLEKHPMRAMYGYDVAADLQPGLRYDDVVRAMGGAGETVEKAGDLGPALRRAFEAGVPYLVNVLTDPEDAYPRSSNLA</sequence>
<evidence type="ECO:0000259" key="5">
    <source>
        <dbReference type="Pfam" id="PF00205"/>
    </source>
</evidence>
<gene>
    <name evidence="8" type="primary">ilvG</name>
    <name evidence="8" type="ORF">Pme01_03580</name>
</gene>
<dbReference type="CDD" id="cd02004">
    <property type="entry name" value="TPP_BZL_OCoD_HPCL"/>
    <property type="match status" value="1"/>
</dbReference>
<dbReference type="GO" id="GO:0009099">
    <property type="term" value="P:L-valine biosynthetic process"/>
    <property type="evidence" value="ECO:0007669"/>
    <property type="project" value="TreeGrafter"/>
</dbReference>
<dbReference type="Pfam" id="PF02776">
    <property type="entry name" value="TPP_enzyme_N"/>
    <property type="match status" value="1"/>
</dbReference>
<evidence type="ECO:0000256" key="3">
    <source>
        <dbReference type="ARBA" id="ARBA00023052"/>
    </source>
</evidence>
<feature type="domain" description="Thiamine pyrophosphate enzyme TPP-binding" evidence="6">
    <location>
        <begin position="378"/>
        <end position="525"/>
    </location>
</feature>
<evidence type="ECO:0000313" key="9">
    <source>
        <dbReference type="Proteomes" id="UP000599074"/>
    </source>
</evidence>
<reference evidence="8" key="1">
    <citation type="submission" date="2021-01" db="EMBL/GenBank/DDBJ databases">
        <title>Whole genome shotgun sequence of Planosporangium mesophilum NBRC 109066.</title>
        <authorList>
            <person name="Komaki H."/>
            <person name="Tamura T."/>
        </authorList>
    </citation>
    <scope>NUCLEOTIDE SEQUENCE</scope>
    <source>
        <strain evidence="8">NBRC 109066</strain>
    </source>
</reference>
<accession>A0A8J3T7Z8</accession>
<dbReference type="InterPro" id="IPR029035">
    <property type="entry name" value="DHS-like_NAD/FAD-binding_dom"/>
</dbReference>
<comment type="similarity">
    <text evidence="2 4">Belongs to the TPP enzyme family.</text>
</comment>
<dbReference type="GO" id="GO:0000287">
    <property type="term" value="F:magnesium ion binding"/>
    <property type="evidence" value="ECO:0007669"/>
    <property type="project" value="InterPro"/>
</dbReference>
<dbReference type="InterPro" id="IPR012001">
    <property type="entry name" value="Thiamin_PyroP_enz_TPP-bd_dom"/>
</dbReference>
<dbReference type="GO" id="GO:0005948">
    <property type="term" value="C:acetolactate synthase complex"/>
    <property type="evidence" value="ECO:0007669"/>
    <property type="project" value="TreeGrafter"/>
</dbReference>
<dbReference type="NCBIfam" id="NF004516">
    <property type="entry name" value="PRK05858.1"/>
    <property type="match status" value="1"/>
</dbReference>
<dbReference type="CDD" id="cd07035">
    <property type="entry name" value="TPP_PYR_POX_like"/>
    <property type="match status" value="1"/>
</dbReference>
<dbReference type="SUPFAM" id="SSF52467">
    <property type="entry name" value="DHS-like NAD/FAD-binding domain"/>
    <property type="match status" value="1"/>
</dbReference>
<dbReference type="InterPro" id="IPR045229">
    <property type="entry name" value="TPP_enz"/>
</dbReference>
<evidence type="ECO:0000256" key="4">
    <source>
        <dbReference type="RuleBase" id="RU362132"/>
    </source>
</evidence>
<keyword evidence="9" id="KW-1185">Reference proteome</keyword>
<evidence type="ECO:0000259" key="6">
    <source>
        <dbReference type="Pfam" id="PF02775"/>
    </source>
</evidence>
<evidence type="ECO:0000313" key="8">
    <source>
        <dbReference type="EMBL" id="GII20761.1"/>
    </source>
</evidence>
<dbReference type="RefSeq" id="WP_168112982.1">
    <property type="nucleotide sequence ID" value="NZ_BOON01000002.1"/>
</dbReference>
<dbReference type="AlphaFoldDB" id="A0A8J3T7Z8"/>
<dbReference type="GO" id="GO:0003984">
    <property type="term" value="F:acetolactate synthase activity"/>
    <property type="evidence" value="ECO:0007669"/>
    <property type="project" value="TreeGrafter"/>
</dbReference>
<dbReference type="PANTHER" id="PTHR18968">
    <property type="entry name" value="THIAMINE PYROPHOSPHATE ENZYMES"/>
    <property type="match status" value="1"/>
</dbReference>
<dbReference type="Gene3D" id="3.40.50.1220">
    <property type="entry name" value="TPP-binding domain"/>
    <property type="match status" value="1"/>
</dbReference>
<dbReference type="EMBL" id="BOON01000002">
    <property type="protein sequence ID" value="GII20761.1"/>
    <property type="molecule type" value="Genomic_DNA"/>
</dbReference>
<evidence type="ECO:0000256" key="1">
    <source>
        <dbReference type="ARBA" id="ARBA00001964"/>
    </source>
</evidence>
<evidence type="ECO:0000259" key="7">
    <source>
        <dbReference type="Pfam" id="PF02776"/>
    </source>
</evidence>
<dbReference type="Gene3D" id="3.40.50.970">
    <property type="match status" value="2"/>
</dbReference>
<dbReference type="Proteomes" id="UP000599074">
    <property type="component" value="Unassembled WGS sequence"/>
</dbReference>
<dbReference type="InterPro" id="IPR012000">
    <property type="entry name" value="Thiamin_PyroP_enz_cen_dom"/>
</dbReference>
<comment type="cofactor">
    <cofactor evidence="1">
        <name>thiamine diphosphate</name>
        <dbReference type="ChEBI" id="CHEBI:58937"/>
    </cofactor>
</comment>